<gene>
    <name evidence="3" type="ORF">SLNWT_3540</name>
</gene>
<evidence type="ECO:0000313" key="4">
    <source>
        <dbReference type="Proteomes" id="UP000031523"/>
    </source>
</evidence>
<dbReference type="InterPro" id="IPR007278">
    <property type="entry name" value="DUF397"/>
</dbReference>
<evidence type="ECO:0000313" key="3">
    <source>
        <dbReference type="EMBL" id="AJE83916.1"/>
    </source>
</evidence>
<dbReference type="Pfam" id="PF04149">
    <property type="entry name" value="DUF397"/>
    <property type="match status" value="1"/>
</dbReference>
<dbReference type="EMBL" id="CP010519">
    <property type="protein sequence ID" value="AJE83916.1"/>
    <property type="molecule type" value="Genomic_DNA"/>
</dbReference>
<feature type="domain" description="DUF397" evidence="2">
    <location>
        <begin position="38"/>
        <end position="87"/>
    </location>
</feature>
<protein>
    <recommendedName>
        <fullName evidence="2">DUF397 domain-containing protein</fullName>
    </recommendedName>
</protein>
<accession>A0A0B5EZ67</accession>
<name>A0A0B5EZ67_STRA4</name>
<dbReference type="AlphaFoldDB" id="A0A0B5EZ67"/>
<dbReference type="KEGG" id="sals:SLNWT_3540"/>
<sequence>MAETAARLEGYSGRAAGFRSDRADPQGVAATPPFDFATSGYSGGGGACVDVAANVPGVIAVRDSEQTDSPVLRFTPASRSALLGELRVDGS</sequence>
<organism evidence="3 4">
    <name type="scientific">Streptomyces albus (strain ATCC 21838 / DSM 41398 / FERM P-419 / JCM 4703 / NBRC 107858)</name>
    <dbReference type="NCBI Taxonomy" id="1081613"/>
    <lineage>
        <taxon>Bacteria</taxon>
        <taxon>Bacillati</taxon>
        <taxon>Actinomycetota</taxon>
        <taxon>Actinomycetes</taxon>
        <taxon>Kitasatosporales</taxon>
        <taxon>Streptomycetaceae</taxon>
        <taxon>Streptomyces</taxon>
    </lineage>
</organism>
<feature type="region of interest" description="Disordered" evidence="1">
    <location>
        <begin position="1"/>
        <end position="30"/>
    </location>
</feature>
<evidence type="ECO:0000259" key="2">
    <source>
        <dbReference type="Pfam" id="PF04149"/>
    </source>
</evidence>
<dbReference type="Proteomes" id="UP000031523">
    <property type="component" value="Chromosome"/>
</dbReference>
<evidence type="ECO:0000256" key="1">
    <source>
        <dbReference type="SAM" id="MobiDB-lite"/>
    </source>
</evidence>
<reference evidence="3 4" key="1">
    <citation type="submission" date="2015-01" db="EMBL/GenBank/DDBJ databases">
        <title>Enhanced salinomycin production by adjusting the supply of polyketide extender units in Streptomyce albus DSM 41398.</title>
        <authorList>
            <person name="Lu C."/>
        </authorList>
    </citation>
    <scope>NUCLEOTIDE SEQUENCE [LARGE SCALE GENOMIC DNA]</scope>
    <source>
        <strain evidence="4">ATCC 21838 / DSM 41398 / FERM P-419 / JCM 4703 / NBRC 107858</strain>
    </source>
</reference>
<proteinExistence type="predicted"/>
<keyword evidence="4" id="KW-1185">Reference proteome</keyword>